<keyword evidence="1 2" id="KW-0479">Metal-binding</keyword>
<reference evidence="5" key="1">
    <citation type="submission" date="2016-10" db="EMBL/GenBank/DDBJ databases">
        <authorList>
            <person name="Varghese N."/>
            <person name="Submissions S."/>
        </authorList>
    </citation>
    <scope>NUCLEOTIDE SEQUENCE [LARGE SCALE GENOMIC DNA]</scope>
    <source>
        <strain evidence="5">DSM 26879</strain>
    </source>
</reference>
<dbReference type="GO" id="GO:0006508">
    <property type="term" value="P:proteolysis"/>
    <property type="evidence" value="ECO:0007669"/>
    <property type="project" value="UniProtKB-UniRule"/>
</dbReference>
<dbReference type="EMBL" id="FOYP01000001">
    <property type="protein sequence ID" value="SFR39122.1"/>
    <property type="molecule type" value="Genomic_DNA"/>
</dbReference>
<organism evidence="4 5">
    <name type="scientific">Yoonia tamlensis</name>
    <dbReference type="NCBI Taxonomy" id="390270"/>
    <lineage>
        <taxon>Bacteria</taxon>
        <taxon>Pseudomonadati</taxon>
        <taxon>Pseudomonadota</taxon>
        <taxon>Alphaproteobacteria</taxon>
        <taxon>Rhodobacterales</taxon>
        <taxon>Paracoccaceae</taxon>
        <taxon>Yoonia</taxon>
    </lineage>
</organism>
<dbReference type="PRINTS" id="PR00998">
    <property type="entry name" value="CRBOXYPTASET"/>
</dbReference>
<name>A0A1I6GA85_9RHOB</name>
<dbReference type="PANTHER" id="PTHR34217">
    <property type="entry name" value="METAL-DEPENDENT CARBOXYPEPTIDASE"/>
    <property type="match status" value="1"/>
</dbReference>
<keyword evidence="2" id="KW-0862">Zinc</keyword>
<dbReference type="AlphaFoldDB" id="A0A1I6GA85"/>
<dbReference type="RefSeq" id="WP_090197923.1">
    <property type="nucleotide sequence ID" value="NZ_FOYP01000001.1"/>
</dbReference>
<feature type="binding site" evidence="2">
    <location>
        <position position="258"/>
    </location>
    <ligand>
        <name>Zn(2+)</name>
        <dbReference type="ChEBI" id="CHEBI:29105"/>
        <note>catalytic</note>
    </ligand>
</feature>
<proteinExistence type="inferred from homology"/>
<evidence type="ECO:0000313" key="4">
    <source>
        <dbReference type="EMBL" id="SFR39122.1"/>
    </source>
</evidence>
<comment type="function">
    <text evidence="1">Broad specificity carboxypetidase that releases amino acids sequentially from the C-terminus, including neutral, aromatic, polar and basic residues.</text>
</comment>
<comment type="similarity">
    <text evidence="1">Belongs to the peptidase M32 family.</text>
</comment>
<feature type="active site" description="Proton donor/acceptor" evidence="3">
    <location>
        <position position="255"/>
    </location>
</feature>
<keyword evidence="1" id="KW-0378">Hydrolase</keyword>
<keyword evidence="1" id="KW-0482">Metalloprotease</keyword>
<protein>
    <recommendedName>
        <fullName evidence="1">Metal-dependent carboxypeptidase</fullName>
        <ecNumber evidence="1">3.4.17.19</ecNumber>
    </recommendedName>
</protein>
<dbReference type="PANTHER" id="PTHR34217:SF1">
    <property type="entry name" value="CARBOXYPEPTIDASE 1"/>
    <property type="match status" value="1"/>
</dbReference>
<keyword evidence="1" id="KW-0645">Protease</keyword>
<keyword evidence="1 4" id="KW-0121">Carboxypeptidase</keyword>
<keyword evidence="5" id="KW-1185">Reference proteome</keyword>
<evidence type="ECO:0000256" key="1">
    <source>
        <dbReference type="PIRNR" id="PIRNR006615"/>
    </source>
</evidence>
<feature type="binding site" evidence="2">
    <location>
        <position position="284"/>
    </location>
    <ligand>
        <name>Zn(2+)</name>
        <dbReference type="ChEBI" id="CHEBI:29105"/>
        <note>catalytic</note>
    </ligand>
</feature>
<dbReference type="GO" id="GO:0004181">
    <property type="term" value="F:metallocarboxypeptidase activity"/>
    <property type="evidence" value="ECO:0007669"/>
    <property type="project" value="UniProtKB-UniRule"/>
</dbReference>
<dbReference type="SUPFAM" id="SSF55486">
    <property type="entry name" value="Metalloproteases ('zincins'), catalytic domain"/>
    <property type="match status" value="1"/>
</dbReference>
<dbReference type="Proteomes" id="UP000199478">
    <property type="component" value="Unassembled WGS sequence"/>
</dbReference>
<accession>A0A1I6GA85</accession>
<dbReference type="STRING" id="390270.SAMN04488005_1325"/>
<gene>
    <name evidence="4" type="ORF">SAMN04488005_1325</name>
</gene>
<sequence>MTAYDALMQFQRETEALGQIAGRLGWDQETMMPEGATPQRAEEHGAMANILHARRIDPRVGEWLAKAEPADDVAAANLRHIGRSFERTAKVPAAIAAELAKTTSLAHRIWAQSRADEDVASFLPILQKVVDLRKEEAAAVAGDADPYDALLDDYEPGATGASLGAMFDALRPRLVALRAAILDRPAPAQLSGSFDEAAQLKLSEKLALAFGYNTNHGRIDKAVHPFSSGSGLDVRITTRTNPTDPFNCFYSTIHEVGHAAYEQGIDPQHLLTPLGAGVSMGVHESQSRIYENQLGRSRAFTGWLYGQMRDAFGDFGIADEDAFYATVNRVSDGFIRTEADEVQYNLHVLLRFDLERALIAGDLAVNDLEAAWNDRFKADFGYAVDRPSNGVLQDVHWSEGLFGYFPTYTLGNVYAGCLHTALRDAVPGLDADLARGDTSAATGWLRENLQQFGGLRTPIDTITHATGTKPSEGPLLDYLEDKFSSIYGL</sequence>
<evidence type="ECO:0000313" key="5">
    <source>
        <dbReference type="Proteomes" id="UP000199478"/>
    </source>
</evidence>
<comment type="cofactor">
    <cofactor evidence="2">
        <name>Zn(2+)</name>
        <dbReference type="ChEBI" id="CHEBI:29105"/>
    </cofactor>
    <text evidence="2">Binds 1 zinc ion per subunit.</text>
</comment>
<dbReference type="CDD" id="cd06460">
    <property type="entry name" value="M32_Taq"/>
    <property type="match status" value="1"/>
</dbReference>
<dbReference type="PIRSF" id="PIRSF006615">
    <property type="entry name" value="Zn_crbxpep_Taq"/>
    <property type="match status" value="1"/>
</dbReference>
<dbReference type="PROSITE" id="PS52034">
    <property type="entry name" value="PEPTIDASE_M32"/>
    <property type="match status" value="1"/>
</dbReference>
<dbReference type="OrthoDB" id="9772308at2"/>
<feature type="binding site" evidence="2">
    <location>
        <position position="254"/>
    </location>
    <ligand>
        <name>Zn(2+)</name>
        <dbReference type="ChEBI" id="CHEBI:29105"/>
        <note>catalytic</note>
    </ligand>
</feature>
<dbReference type="EC" id="3.4.17.19" evidence="1"/>
<evidence type="ECO:0000256" key="3">
    <source>
        <dbReference type="PIRSR" id="PIRSR006615-2"/>
    </source>
</evidence>
<evidence type="ECO:0000256" key="2">
    <source>
        <dbReference type="PIRSR" id="PIRSR006615-1"/>
    </source>
</evidence>
<dbReference type="GO" id="GO:0046872">
    <property type="term" value="F:metal ion binding"/>
    <property type="evidence" value="ECO:0007669"/>
    <property type="project" value="UniProtKB-KW"/>
</dbReference>
<comment type="catalytic activity">
    <reaction evidence="1">
        <text>Release of a C-terminal amino acid with broad specificity, except for -Pro.</text>
        <dbReference type="EC" id="3.4.17.19"/>
    </reaction>
</comment>
<dbReference type="InterPro" id="IPR001333">
    <property type="entry name" value="Peptidase_M32_Taq"/>
</dbReference>
<dbReference type="Gene3D" id="1.10.1370.30">
    <property type="match status" value="1"/>
</dbReference>
<dbReference type="Pfam" id="PF02074">
    <property type="entry name" value="Peptidase_M32"/>
    <property type="match status" value="1"/>
</dbReference>